<dbReference type="KEGG" id="zmk:HG535_0C04480"/>
<keyword evidence="13" id="KW-1185">Reference proteome</keyword>
<keyword evidence="4" id="KW-0547">Nucleotide-binding</keyword>
<dbReference type="SUPFAM" id="SSF52540">
    <property type="entry name" value="P-loop containing nucleoside triphosphate hydrolases"/>
    <property type="match status" value="1"/>
</dbReference>
<dbReference type="InterPro" id="IPR009000">
    <property type="entry name" value="Transl_B-barrel_sf"/>
</dbReference>
<keyword evidence="8" id="KW-0342">GTP-binding</keyword>
<dbReference type="PANTHER" id="PTHR43381:SF20">
    <property type="entry name" value="TRANSLATION INITIATION FACTOR IF-2, MITOCHONDRIAL"/>
    <property type="match status" value="1"/>
</dbReference>
<keyword evidence="5" id="KW-0648">Protein biosynthesis</keyword>
<keyword evidence="3" id="KW-0396">Initiation factor</keyword>
<comment type="subcellular location">
    <subcellularLocation>
        <location evidence="1">Mitochondrion</location>
    </subcellularLocation>
</comment>
<dbReference type="AlphaFoldDB" id="A0A7H9B138"/>
<comment type="function">
    <text evidence="9">One of the essential components for the initiation of protein synthesis. Protects formylmethionyl-tRNA from spontaneous hydrolysis and promotes its binding to the 30S ribosomal subunits. Also involved in the hydrolysis of GTP during the formation of the 70S ribosomal complex.</text>
</comment>
<evidence type="ECO:0000313" key="13">
    <source>
        <dbReference type="Proteomes" id="UP000509704"/>
    </source>
</evidence>
<dbReference type="PROSITE" id="PS51722">
    <property type="entry name" value="G_TR_2"/>
    <property type="match status" value="1"/>
</dbReference>
<comment type="similarity">
    <text evidence="2">Belongs to the TRAFAC class translation factor GTPase superfamily. Classic translation factor GTPase family. IF-2 subfamily.</text>
</comment>
<dbReference type="SUPFAM" id="SSF50447">
    <property type="entry name" value="Translation proteins"/>
    <property type="match status" value="2"/>
</dbReference>
<dbReference type="InterPro" id="IPR005225">
    <property type="entry name" value="Small_GTP-bd"/>
</dbReference>
<dbReference type="OrthoDB" id="361630at2759"/>
<evidence type="ECO:0000256" key="6">
    <source>
        <dbReference type="ARBA" id="ARBA00022946"/>
    </source>
</evidence>
<evidence type="ECO:0000256" key="8">
    <source>
        <dbReference type="ARBA" id="ARBA00023134"/>
    </source>
</evidence>
<proteinExistence type="inferred from homology"/>
<keyword evidence="7" id="KW-0496">Mitochondrion</keyword>
<dbReference type="CDD" id="cd01887">
    <property type="entry name" value="IF2_eIF5B"/>
    <property type="match status" value="1"/>
</dbReference>
<evidence type="ECO:0000256" key="3">
    <source>
        <dbReference type="ARBA" id="ARBA00022540"/>
    </source>
</evidence>
<dbReference type="FunFam" id="2.40.30.10:FF:000008">
    <property type="entry name" value="Translation initiation factor IF-2"/>
    <property type="match status" value="1"/>
</dbReference>
<dbReference type="FunFam" id="3.40.50.300:FF:000019">
    <property type="entry name" value="Translation initiation factor IF-2"/>
    <property type="match status" value="1"/>
</dbReference>
<dbReference type="GO" id="GO:0003743">
    <property type="term" value="F:translation initiation factor activity"/>
    <property type="evidence" value="ECO:0007669"/>
    <property type="project" value="UniProtKB-KW"/>
</dbReference>
<dbReference type="InterPro" id="IPR006847">
    <property type="entry name" value="IF2_N"/>
</dbReference>
<evidence type="ECO:0000313" key="12">
    <source>
        <dbReference type="EMBL" id="QLG72094.1"/>
    </source>
</evidence>
<keyword evidence="6" id="KW-0809">Transit peptide</keyword>
<evidence type="ECO:0000256" key="4">
    <source>
        <dbReference type="ARBA" id="ARBA00022741"/>
    </source>
</evidence>
<feature type="domain" description="Tr-type G" evidence="11">
    <location>
        <begin position="158"/>
        <end position="333"/>
    </location>
</feature>
<dbReference type="InterPro" id="IPR015760">
    <property type="entry name" value="TIF_IF2"/>
</dbReference>
<dbReference type="RefSeq" id="XP_037143822.1">
    <property type="nucleotide sequence ID" value="XM_037287927.1"/>
</dbReference>
<evidence type="ECO:0000256" key="10">
    <source>
        <dbReference type="ARBA" id="ARBA00044200"/>
    </source>
</evidence>
<dbReference type="Gene3D" id="3.40.50.300">
    <property type="entry name" value="P-loop containing nucleotide triphosphate hydrolases"/>
    <property type="match status" value="1"/>
</dbReference>
<accession>A0A7H9B138</accession>
<dbReference type="Pfam" id="PF04760">
    <property type="entry name" value="IF2_N"/>
    <property type="match status" value="1"/>
</dbReference>
<dbReference type="FunFam" id="3.40.50.10050:FF:000001">
    <property type="entry name" value="Translation initiation factor IF-2"/>
    <property type="match status" value="1"/>
</dbReference>
<dbReference type="NCBIfam" id="TIGR00231">
    <property type="entry name" value="small_GTP"/>
    <property type="match status" value="1"/>
</dbReference>
<dbReference type="SUPFAM" id="SSF52156">
    <property type="entry name" value="Initiation factor IF2/eIF5b, domain 3"/>
    <property type="match status" value="1"/>
</dbReference>
<dbReference type="GO" id="GO:0005525">
    <property type="term" value="F:GTP binding"/>
    <property type="evidence" value="ECO:0007669"/>
    <property type="project" value="UniProtKB-KW"/>
</dbReference>
<reference evidence="12 13" key="1">
    <citation type="submission" date="2020-07" db="EMBL/GenBank/DDBJ databases">
        <title>The yeast mating-type switching endonuclease HO is a domesticated member of an unorthodox homing genetic element family.</title>
        <authorList>
            <person name="Coughlan A.Y."/>
            <person name="Lombardi L."/>
            <person name="Braun-Galleani S."/>
            <person name="Martos A.R."/>
            <person name="Galeote V."/>
            <person name="Bigey F."/>
            <person name="Dequin S."/>
            <person name="Byrne K.P."/>
            <person name="Wolfe K.H."/>
        </authorList>
    </citation>
    <scope>NUCLEOTIDE SEQUENCE [LARGE SCALE GENOMIC DNA]</scope>
    <source>
        <strain evidence="12 13">NRRL Y-6702</strain>
    </source>
</reference>
<name>A0A7H9B138_ZYGMR</name>
<dbReference type="CDD" id="cd03692">
    <property type="entry name" value="mtIF2_IVc"/>
    <property type="match status" value="1"/>
</dbReference>
<evidence type="ECO:0000256" key="5">
    <source>
        <dbReference type="ARBA" id="ARBA00022917"/>
    </source>
</evidence>
<dbReference type="GeneID" id="59235792"/>
<dbReference type="Gene3D" id="2.40.30.10">
    <property type="entry name" value="Translation factors"/>
    <property type="match status" value="2"/>
</dbReference>
<evidence type="ECO:0000256" key="9">
    <source>
        <dbReference type="ARBA" id="ARBA00025162"/>
    </source>
</evidence>
<dbReference type="PANTHER" id="PTHR43381">
    <property type="entry name" value="TRANSLATION INITIATION FACTOR IF-2-RELATED"/>
    <property type="match status" value="1"/>
</dbReference>
<dbReference type="InterPro" id="IPR053905">
    <property type="entry name" value="EF-G-like_DII"/>
</dbReference>
<dbReference type="InterPro" id="IPR036925">
    <property type="entry name" value="TIF_IF2_dom3_sf"/>
</dbReference>
<dbReference type="Proteomes" id="UP000509704">
    <property type="component" value="Chromosome 3"/>
</dbReference>
<dbReference type="InterPro" id="IPR000178">
    <property type="entry name" value="TF_IF2_bacterial-like"/>
</dbReference>
<protein>
    <recommendedName>
        <fullName evidence="10">Translation initiation factor IF-2, mitochondrial</fullName>
    </recommendedName>
</protein>
<dbReference type="InterPro" id="IPR000795">
    <property type="entry name" value="T_Tr_GTP-bd_dom"/>
</dbReference>
<dbReference type="Pfam" id="PF11987">
    <property type="entry name" value="IF-2"/>
    <property type="match status" value="1"/>
</dbReference>
<organism evidence="12 13">
    <name type="scientific">Zygotorulaspora mrakii</name>
    <name type="common">Zygosaccharomyces mrakii</name>
    <dbReference type="NCBI Taxonomy" id="42260"/>
    <lineage>
        <taxon>Eukaryota</taxon>
        <taxon>Fungi</taxon>
        <taxon>Dikarya</taxon>
        <taxon>Ascomycota</taxon>
        <taxon>Saccharomycotina</taxon>
        <taxon>Saccharomycetes</taxon>
        <taxon>Saccharomycetales</taxon>
        <taxon>Saccharomycetaceae</taxon>
        <taxon>Zygotorulaspora</taxon>
    </lineage>
</organism>
<dbReference type="EMBL" id="CP058606">
    <property type="protein sequence ID" value="QLG72094.1"/>
    <property type="molecule type" value="Genomic_DNA"/>
</dbReference>
<dbReference type="Pfam" id="PF22042">
    <property type="entry name" value="EF-G_D2"/>
    <property type="match status" value="1"/>
</dbReference>
<dbReference type="GO" id="GO:0005739">
    <property type="term" value="C:mitochondrion"/>
    <property type="evidence" value="ECO:0007669"/>
    <property type="project" value="UniProtKB-SubCell"/>
</dbReference>
<dbReference type="NCBIfam" id="TIGR00487">
    <property type="entry name" value="IF-2"/>
    <property type="match status" value="1"/>
</dbReference>
<dbReference type="Gene3D" id="3.40.50.10050">
    <property type="entry name" value="Translation initiation factor IF- 2, domain 3"/>
    <property type="match status" value="1"/>
</dbReference>
<dbReference type="Pfam" id="PF00009">
    <property type="entry name" value="GTP_EFTU"/>
    <property type="match status" value="1"/>
</dbReference>
<dbReference type="CDD" id="cd03702">
    <property type="entry name" value="IF2_mtIF2_II"/>
    <property type="match status" value="1"/>
</dbReference>
<dbReference type="InterPro" id="IPR027417">
    <property type="entry name" value="P-loop_NTPase"/>
</dbReference>
<sequence>MVILSTFHLLGLRKNRGMNIIMLKAPGSLFLRQISAGPSRNPALFTLGLHAAEIRRFYAKKSLKRPVKKLRTVPFAIPNYISVSKLANLLSCRMETLIQDLTKLGFANITQGYILSKEYVELILQEYNYQLPNTSAAINPENVYDELKSPADPKMLQRKPPVVTIMGHVDHGKTTIIDFLRKSSVVAQEHGGITQHIGAFQVVTPSSKRRITFLDTPGHPVFLKMRERGANITDIIVLVVSIEDSIMPQTKEAIKHAKNSGNELIIAITKIDRISHPKEREKAIERITNDLIAQDIPVEKISGDVQVIPISARTGENMDLLEESIVLLSDVMDIKAESSVRTIAEGVVLESEIKKSVGNVATIIVKKGVLQKGKILICGNTYCKIKNIVNEGNNSITKAVPADAVEVTGWKNIPIAGDQVIEVKNESIAKKFISKRMGLLEVEKEGATVEKLNDQRAIEALKKSNDENEDEFADVTGEKPLEQEGPKKVNFIIKGDVTGSLEAINESISDMGNEEVQCHVVSASVGIPNEGDIKMARITDSIIICFNLGSLPNEVMNNKEHVEIRQYNVVYKLIEDVTEILTNNLKPLYENKQTATVDIREIFEFQLKKKIIKIAGCRVSNGQIRRNSVVQVVRGPEKQVIYDGRLATLKQGKDDSAEISKGNDCGITFDKNFEDFEAGDKIIVYEKVKVPRFL</sequence>
<evidence type="ECO:0000256" key="2">
    <source>
        <dbReference type="ARBA" id="ARBA00007733"/>
    </source>
</evidence>
<evidence type="ECO:0000256" key="7">
    <source>
        <dbReference type="ARBA" id="ARBA00023128"/>
    </source>
</evidence>
<dbReference type="InterPro" id="IPR044145">
    <property type="entry name" value="IF2_II"/>
</dbReference>
<gene>
    <name evidence="12" type="ORF">HG535_0C04480</name>
</gene>
<dbReference type="InterPro" id="IPR023115">
    <property type="entry name" value="TIF_IF2_dom3"/>
</dbReference>
<dbReference type="GO" id="GO:0003924">
    <property type="term" value="F:GTPase activity"/>
    <property type="evidence" value="ECO:0007669"/>
    <property type="project" value="InterPro"/>
</dbReference>
<evidence type="ECO:0000259" key="11">
    <source>
        <dbReference type="PROSITE" id="PS51722"/>
    </source>
</evidence>
<evidence type="ECO:0000256" key="1">
    <source>
        <dbReference type="ARBA" id="ARBA00004173"/>
    </source>
</evidence>